<evidence type="ECO:0000259" key="6">
    <source>
        <dbReference type="SMART" id="SM00128"/>
    </source>
</evidence>
<dbReference type="SUPFAM" id="SSF56219">
    <property type="entry name" value="DNase I-like"/>
    <property type="match status" value="1"/>
</dbReference>
<name>A0A2P5ALQ6_PARAD</name>
<dbReference type="Proteomes" id="UP000237105">
    <property type="component" value="Unassembled WGS sequence"/>
</dbReference>
<dbReference type="PANTHER" id="PTHR45666">
    <property type="entry name" value="TYPE IV INOSITOL POLYPHOSPHATE 5-PHOSPHATASE 9"/>
    <property type="match status" value="1"/>
</dbReference>
<dbReference type="AlphaFoldDB" id="A0A2P5ALQ6"/>
<proteinExistence type="inferred from homology"/>
<evidence type="ECO:0000313" key="7">
    <source>
        <dbReference type="EMBL" id="PON37460.1"/>
    </source>
</evidence>
<comment type="subcellular location">
    <subcellularLocation>
        <location evidence="1">Nucleus</location>
    </subcellularLocation>
</comment>
<evidence type="ECO:0000256" key="1">
    <source>
        <dbReference type="ARBA" id="ARBA00004123"/>
    </source>
</evidence>
<comment type="similarity">
    <text evidence="2">Belongs to the inositol polyphosphate 5-phosphatase family.</text>
</comment>
<comment type="caution">
    <text evidence="7">The sequence shown here is derived from an EMBL/GenBank/DDBJ whole genome shotgun (WGS) entry which is preliminary data.</text>
</comment>
<sequence length="1130" mass="126254">MYPELRAQNYVVDEAFFAPSSLWLFLLKAPKAQSLQGPTLPQAHILINLNHKSHMPICWLPILATRYFAMRTERRLISKSSWPKVVAKKWLNIQGGADEFLSDYAVQASHKIERRRKSCSDDNCYVVVPQDFSVFSKEGWLMKKAPADDDDRLNLRMFIGTWNVGGKAPLSHDGLHLREWLKSPAPADIYVVGFQEIVPLNAGNVLGAEDKGPAAQWVGLIRQALTDNEVEHNHGSRVRARLSFSDLLSLGEDDEVGPSYRLVASKQMVGIFLCVWVRSDLCTRITNLKVSCVGRGIMGYLGNKGSISISMTLSGTSFCFICTHLTSGEKEGDEVRRNSDVMEILKKTRFSQSCTPSSAQPPPPHTILEHDKVIWLGDLNYRLASGNGDCDTHELLKRRDWQALLEKDQLRIEQRAGRVFNGWEEGPIQFAPTYKYIANSDHYAAQTSKSRHKQRTPAWCDRILWKGEGMKQMWYGRGESKFSDHRPVYALFSVQIDSINKYCNMNKVHTTTRPKPMPLPLPLPATGVAKVQAEELLPVNTRSHHHHHRSPPSLSVQSPTYWTYSTTDQELAFSDTVGSLNGYLTPIPSAEEFQVKMNQGFWRAKGTGCLTDGEMAYDNSSRIEPKRSHQWFMDGPEVELFPNKKQAIEVPNNHLYSGVLNSNVSPWGSAPSFHSVPGHFSEQLFETETTRTVGFDSRNISSVGAEKLNLGRKVFEDPFGNDSSFSLSMSRSLEDPRPGLIYGGVRKVKVSEVKDSENLMAVSMGHACSRGNDNTSATAHAYNKVDKNSVSMALTYNKSGDNIISVGDTYERAHNSFMSMGQAFNKGEESITVCQTYKENNTTMSAGQMFNKGDSVVISVGHTYEADESNISTGLISEAQENTMSTSHAFNKGDNNILSMGHSYNQGESTIISFGGYDGDDVNASERLVSSYELLLGQTSVQKMEEINEKKLVNSNAEVLVNNSCVTTSATENVSKRKDDQKISKKTPPNNFPSNVRSLLSTGMLDGVPVKYIAWSREKELRGVIKGAGYLCGCQSCNFTKVINAYEFERHASCKTKHPNNHIYFENGKTVYGIVQELRSTPQNMLFDVIQTVTGSPINQKSFRLWKESFLAATRELQRIYGKDEGKQCS</sequence>
<keyword evidence="4" id="KW-0539">Nucleus</keyword>
<evidence type="ECO:0000256" key="2">
    <source>
        <dbReference type="ARBA" id="ARBA00010768"/>
    </source>
</evidence>
<organism evidence="7 8">
    <name type="scientific">Parasponia andersonii</name>
    <name type="common">Sponia andersonii</name>
    <dbReference type="NCBI Taxonomy" id="3476"/>
    <lineage>
        <taxon>Eukaryota</taxon>
        <taxon>Viridiplantae</taxon>
        <taxon>Streptophyta</taxon>
        <taxon>Embryophyta</taxon>
        <taxon>Tracheophyta</taxon>
        <taxon>Spermatophyta</taxon>
        <taxon>Magnoliopsida</taxon>
        <taxon>eudicotyledons</taxon>
        <taxon>Gunneridae</taxon>
        <taxon>Pentapetalae</taxon>
        <taxon>rosids</taxon>
        <taxon>fabids</taxon>
        <taxon>Rosales</taxon>
        <taxon>Cannabaceae</taxon>
        <taxon>Parasponia</taxon>
    </lineage>
</organism>
<feature type="region of interest" description="Disordered" evidence="5">
    <location>
        <begin position="971"/>
        <end position="992"/>
    </location>
</feature>
<dbReference type="EMBL" id="JXTB01000529">
    <property type="protein sequence ID" value="PON37460.1"/>
    <property type="molecule type" value="Genomic_DNA"/>
</dbReference>
<dbReference type="GO" id="GO:0034485">
    <property type="term" value="F:phosphatidylinositol-3,4,5-trisphosphate 5-phosphatase activity"/>
    <property type="evidence" value="ECO:0007669"/>
    <property type="project" value="TreeGrafter"/>
</dbReference>
<accession>A0A2P5ALQ6</accession>
<dbReference type="GO" id="GO:0046856">
    <property type="term" value="P:phosphatidylinositol dephosphorylation"/>
    <property type="evidence" value="ECO:0007669"/>
    <property type="project" value="InterPro"/>
</dbReference>
<dbReference type="InterPro" id="IPR032308">
    <property type="entry name" value="TDBD"/>
</dbReference>
<dbReference type="SMART" id="SM00128">
    <property type="entry name" value="IPPc"/>
    <property type="match status" value="1"/>
</dbReference>
<dbReference type="GO" id="GO:0004445">
    <property type="term" value="F:inositol-polyphosphate 5-phosphatase activity"/>
    <property type="evidence" value="ECO:0007669"/>
    <property type="project" value="InterPro"/>
</dbReference>
<dbReference type="Pfam" id="PF16135">
    <property type="entry name" value="TDBD"/>
    <property type="match status" value="1"/>
</dbReference>
<evidence type="ECO:0000256" key="5">
    <source>
        <dbReference type="SAM" id="MobiDB-lite"/>
    </source>
</evidence>
<feature type="domain" description="Inositol polyphosphate-related phosphatase" evidence="6">
    <location>
        <begin position="153"/>
        <end position="500"/>
    </location>
</feature>
<protein>
    <submittedName>
        <fullName evidence="7">Deoxyribonuclease I</fullName>
    </submittedName>
</protein>
<dbReference type="PANTHER" id="PTHR45666:SF15">
    <property type="entry name" value="TYPE I INOSITOL POLYPHOSPHATE 5-PHOSPHATASE 8"/>
    <property type="match status" value="1"/>
</dbReference>
<evidence type="ECO:0000256" key="4">
    <source>
        <dbReference type="ARBA" id="ARBA00023242"/>
    </source>
</evidence>
<dbReference type="GO" id="GO:0004439">
    <property type="term" value="F:phosphatidylinositol-4,5-bisphosphate 5-phosphatase activity"/>
    <property type="evidence" value="ECO:0007669"/>
    <property type="project" value="TreeGrafter"/>
</dbReference>
<feature type="compositionally biased region" description="Basic and acidic residues" evidence="5">
    <location>
        <begin position="974"/>
        <end position="983"/>
    </location>
</feature>
<keyword evidence="8" id="KW-1185">Reference proteome</keyword>
<dbReference type="InterPro" id="IPR045849">
    <property type="entry name" value="IP5P_plant"/>
</dbReference>
<dbReference type="Gene3D" id="3.60.10.10">
    <property type="entry name" value="Endonuclease/exonuclease/phosphatase"/>
    <property type="match status" value="1"/>
</dbReference>
<dbReference type="STRING" id="3476.A0A2P5ALQ6"/>
<reference evidence="8" key="1">
    <citation type="submission" date="2016-06" db="EMBL/GenBank/DDBJ databases">
        <title>Parallel loss of symbiosis genes in relatives of nitrogen-fixing non-legume Parasponia.</title>
        <authorList>
            <person name="Van Velzen R."/>
            <person name="Holmer R."/>
            <person name="Bu F."/>
            <person name="Rutten L."/>
            <person name="Van Zeijl A."/>
            <person name="Liu W."/>
            <person name="Santuari L."/>
            <person name="Cao Q."/>
            <person name="Sharma T."/>
            <person name="Shen D."/>
            <person name="Roswanjaya Y."/>
            <person name="Wardhani T."/>
            <person name="Kalhor M.S."/>
            <person name="Jansen J."/>
            <person name="Van den Hoogen J."/>
            <person name="Gungor B."/>
            <person name="Hartog M."/>
            <person name="Hontelez J."/>
            <person name="Verver J."/>
            <person name="Yang W.-C."/>
            <person name="Schijlen E."/>
            <person name="Repin R."/>
            <person name="Schilthuizen M."/>
            <person name="Schranz E."/>
            <person name="Heidstra R."/>
            <person name="Miyata K."/>
            <person name="Fedorova E."/>
            <person name="Kohlen W."/>
            <person name="Bisseling T."/>
            <person name="Smit S."/>
            <person name="Geurts R."/>
        </authorList>
    </citation>
    <scope>NUCLEOTIDE SEQUENCE [LARGE SCALE GENOMIC DNA]</scope>
    <source>
        <strain evidence="8">cv. WU1-14</strain>
    </source>
</reference>
<gene>
    <name evidence="7" type="ORF">PanWU01x14_319910</name>
</gene>
<dbReference type="OrthoDB" id="1409779at2759"/>
<dbReference type="Pfam" id="PF22669">
    <property type="entry name" value="Exo_endo_phos2"/>
    <property type="match status" value="1"/>
</dbReference>
<evidence type="ECO:0000313" key="8">
    <source>
        <dbReference type="Proteomes" id="UP000237105"/>
    </source>
</evidence>
<evidence type="ECO:0000256" key="3">
    <source>
        <dbReference type="ARBA" id="ARBA00022801"/>
    </source>
</evidence>
<keyword evidence="3" id="KW-0378">Hydrolase</keyword>
<dbReference type="GO" id="GO:0005634">
    <property type="term" value="C:nucleus"/>
    <property type="evidence" value="ECO:0007669"/>
    <property type="project" value="UniProtKB-SubCell"/>
</dbReference>
<dbReference type="InterPro" id="IPR036691">
    <property type="entry name" value="Endo/exonu/phosph_ase_sf"/>
</dbReference>
<dbReference type="InterPro" id="IPR000300">
    <property type="entry name" value="IPPc"/>
</dbReference>